<organism evidence="2 3">
    <name type="scientific">Streblomastix strix</name>
    <dbReference type="NCBI Taxonomy" id="222440"/>
    <lineage>
        <taxon>Eukaryota</taxon>
        <taxon>Metamonada</taxon>
        <taxon>Preaxostyla</taxon>
        <taxon>Oxymonadida</taxon>
        <taxon>Streblomastigidae</taxon>
        <taxon>Streblomastix</taxon>
    </lineage>
</organism>
<feature type="compositionally biased region" description="Polar residues" evidence="1">
    <location>
        <begin position="35"/>
        <end position="60"/>
    </location>
</feature>
<evidence type="ECO:0000313" key="2">
    <source>
        <dbReference type="EMBL" id="KAA6332474.1"/>
    </source>
</evidence>
<evidence type="ECO:0000256" key="1">
    <source>
        <dbReference type="SAM" id="MobiDB-lite"/>
    </source>
</evidence>
<protein>
    <submittedName>
        <fullName evidence="2">Uncharacterized protein</fullName>
    </submittedName>
</protein>
<dbReference type="AlphaFoldDB" id="A0A5J4RG12"/>
<feature type="region of interest" description="Disordered" evidence="1">
    <location>
        <begin position="35"/>
        <end position="76"/>
    </location>
</feature>
<feature type="region of interest" description="Disordered" evidence="1">
    <location>
        <begin position="1"/>
        <end position="23"/>
    </location>
</feature>
<sequence>MINTTPTAQRQQIPNQLTPQSGFIPLIPTSVQYQASPQMISPNNPFNTQQAQQSGNSMQSGPPEPLFMSPNHPTSQ</sequence>
<reference evidence="2 3" key="1">
    <citation type="submission" date="2019-03" db="EMBL/GenBank/DDBJ databases">
        <title>Single cell metagenomics reveals metabolic interactions within the superorganism composed of flagellate Streblomastix strix and complex community of Bacteroidetes bacteria on its surface.</title>
        <authorList>
            <person name="Treitli S.C."/>
            <person name="Kolisko M."/>
            <person name="Husnik F."/>
            <person name="Keeling P."/>
            <person name="Hampl V."/>
        </authorList>
    </citation>
    <scope>NUCLEOTIDE SEQUENCE [LARGE SCALE GENOMIC DNA]</scope>
    <source>
        <strain evidence="2">ST1C</strain>
    </source>
</reference>
<feature type="compositionally biased region" description="Polar residues" evidence="1">
    <location>
        <begin position="1"/>
        <end position="21"/>
    </location>
</feature>
<comment type="caution">
    <text evidence="2">The sequence shown here is derived from an EMBL/GenBank/DDBJ whole genome shotgun (WGS) entry which is preliminary data.</text>
</comment>
<accession>A0A5J4RG12</accession>
<evidence type="ECO:0000313" key="3">
    <source>
        <dbReference type="Proteomes" id="UP000324800"/>
    </source>
</evidence>
<name>A0A5J4RG12_9EUKA</name>
<proteinExistence type="predicted"/>
<dbReference type="EMBL" id="SNRW01042403">
    <property type="protein sequence ID" value="KAA6332474.1"/>
    <property type="molecule type" value="Genomic_DNA"/>
</dbReference>
<dbReference type="Proteomes" id="UP000324800">
    <property type="component" value="Unassembled WGS sequence"/>
</dbReference>
<gene>
    <name evidence="2" type="ORF">EZS28_053272</name>
</gene>